<reference evidence="3" key="1">
    <citation type="submission" date="2021-02" db="EMBL/GenBank/DDBJ databases">
        <authorList>
            <person name="Nowell W R."/>
        </authorList>
    </citation>
    <scope>NUCLEOTIDE SEQUENCE</scope>
</reference>
<dbReference type="InterPro" id="IPR025609">
    <property type="entry name" value="Lsm14-like_N"/>
</dbReference>
<evidence type="ECO:0000256" key="1">
    <source>
        <dbReference type="SAM" id="MobiDB-lite"/>
    </source>
</evidence>
<dbReference type="Proteomes" id="UP000663870">
    <property type="component" value="Unassembled WGS sequence"/>
</dbReference>
<evidence type="ECO:0000313" key="5">
    <source>
        <dbReference type="Proteomes" id="UP000663854"/>
    </source>
</evidence>
<feature type="compositionally biased region" description="Polar residues" evidence="1">
    <location>
        <begin position="442"/>
        <end position="452"/>
    </location>
</feature>
<dbReference type="EMBL" id="CAJNOL010001477">
    <property type="protein sequence ID" value="CAF1367316.1"/>
    <property type="molecule type" value="Genomic_DNA"/>
</dbReference>
<feature type="compositionally biased region" description="Low complexity" evidence="1">
    <location>
        <begin position="476"/>
        <end position="489"/>
    </location>
</feature>
<evidence type="ECO:0000259" key="2">
    <source>
        <dbReference type="SMART" id="SM01271"/>
    </source>
</evidence>
<dbReference type="GO" id="GO:0003729">
    <property type="term" value="F:mRNA binding"/>
    <property type="evidence" value="ECO:0007669"/>
    <property type="project" value="TreeGrafter"/>
</dbReference>
<dbReference type="PANTHER" id="PTHR13586:SF0">
    <property type="entry name" value="TRAILER HITCH, ISOFORM H"/>
    <property type="match status" value="1"/>
</dbReference>
<accession>A0A814Q387</accession>
<dbReference type="PANTHER" id="PTHR13586">
    <property type="entry name" value="SCD6 PROTEIN-RELATED"/>
    <property type="match status" value="1"/>
</dbReference>
<dbReference type="Proteomes" id="UP000663854">
    <property type="component" value="Unassembled WGS sequence"/>
</dbReference>
<dbReference type="SUPFAM" id="SSF50182">
    <property type="entry name" value="Sm-like ribonucleoproteins"/>
    <property type="match status" value="1"/>
</dbReference>
<comment type="caution">
    <text evidence="3">The sequence shown here is derived from an EMBL/GenBank/DDBJ whole genome shotgun (WGS) entry which is preliminary data.</text>
</comment>
<evidence type="ECO:0000313" key="3">
    <source>
        <dbReference type="EMBL" id="CAF1113886.1"/>
    </source>
</evidence>
<keyword evidence="6" id="KW-1185">Reference proteome</keyword>
<organism evidence="3 5">
    <name type="scientific">Rotaria sordida</name>
    <dbReference type="NCBI Taxonomy" id="392033"/>
    <lineage>
        <taxon>Eukaryota</taxon>
        <taxon>Metazoa</taxon>
        <taxon>Spiralia</taxon>
        <taxon>Gnathifera</taxon>
        <taxon>Rotifera</taxon>
        <taxon>Eurotatoria</taxon>
        <taxon>Bdelloidea</taxon>
        <taxon>Philodinida</taxon>
        <taxon>Philodinidae</taxon>
        <taxon>Rotaria</taxon>
    </lineage>
</organism>
<feature type="domain" description="Lsm14-like N-terminal" evidence="2">
    <location>
        <begin position="16"/>
        <end position="119"/>
    </location>
</feature>
<gene>
    <name evidence="4" type="ORF">JXQ802_LOCUS32955</name>
    <name evidence="3" type="ORF">PYM288_LOCUS20337</name>
</gene>
<proteinExistence type="predicted"/>
<sequence>MQLQEQYQEDSNSITHSPYYGCTIQAISKAHISYEGVLDGISINKDRIFLKNVRVKGNIINSSNRDKSIEGFDTLNTVMIDHLTNDMHIYDEVCLNVRDIQELKLIRLPSTFHESQAKLRAIDPCLVDICLSSSDKHDGRSNESMKRYHQSTPIARYLGGKSIGSNGSSAVISSSSNESSLSFDYLPTNKTLDDSFNEQIKKLNELSTTTTHVTPKPVTLLTKKVLPKKIERNNLRSVLTQNHENKFSSTTEINNTNIIKKSTIDNHRKISPIRVTITSKLNPNATPFYAQQYSTPTTQNSSSTFYEQNQIQSNVRPIILPNRSQSIPHEINIINRPIHQQQQNQRRSYQRFIPPRQMAIKKQFNIQPTTNSNTYLSSYLDRRSHLKQQSKHKKSNHEQISGSIHQISSTAMDQILSTPPIRERLSVPINKRPRQSPVILRSTGSLPYQNRNSGDRNQLHIPLSFGEPIGSHRSQRTTSGTSSGSSLSTDIGPHSIVQLDSTSSALTSNEGQYDFEKANEEFRRYLALEELVSRRLSSTCSIGSHPDDDLNQQQQQQQESQTHSYKKEMSFFDRISCTATTGTAVAYAEMDEVEKNLETFGDDALLISSDSNNNEWLI</sequence>
<dbReference type="AlphaFoldDB" id="A0A814Q387"/>
<evidence type="ECO:0000313" key="4">
    <source>
        <dbReference type="EMBL" id="CAF1367316.1"/>
    </source>
</evidence>
<dbReference type="GO" id="GO:0033962">
    <property type="term" value="P:P-body assembly"/>
    <property type="evidence" value="ECO:0007669"/>
    <property type="project" value="TreeGrafter"/>
</dbReference>
<feature type="region of interest" description="Disordered" evidence="1">
    <location>
        <begin position="410"/>
        <end position="494"/>
    </location>
</feature>
<dbReference type="EMBL" id="CAJNOH010000735">
    <property type="protein sequence ID" value="CAF1113886.1"/>
    <property type="molecule type" value="Genomic_DNA"/>
</dbReference>
<dbReference type="Gene3D" id="2.30.30.100">
    <property type="match status" value="1"/>
</dbReference>
<protein>
    <recommendedName>
        <fullName evidence="2">Lsm14-like N-terminal domain-containing protein</fullName>
    </recommendedName>
</protein>
<dbReference type="SMART" id="SM01271">
    <property type="entry name" value="LSM14"/>
    <property type="match status" value="1"/>
</dbReference>
<dbReference type="GO" id="GO:0000932">
    <property type="term" value="C:P-body"/>
    <property type="evidence" value="ECO:0007669"/>
    <property type="project" value="TreeGrafter"/>
</dbReference>
<name>A0A814Q387_9BILA</name>
<dbReference type="InterPro" id="IPR010920">
    <property type="entry name" value="LSM_dom_sf"/>
</dbReference>
<dbReference type="GO" id="GO:0034063">
    <property type="term" value="P:stress granule assembly"/>
    <property type="evidence" value="ECO:0007669"/>
    <property type="project" value="TreeGrafter"/>
</dbReference>
<feature type="region of interest" description="Disordered" evidence="1">
    <location>
        <begin position="539"/>
        <end position="565"/>
    </location>
</feature>
<evidence type="ECO:0000313" key="6">
    <source>
        <dbReference type="Proteomes" id="UP000663870"/>
    </source>
</evidence>